<comment type="subunit">
    <text evidence="1">Forms a complex composed of PxpA, PxpB and PxpC.</text>
</comment>
<dbReference type="OrthoDB" id="9773478at2"/>
<dbReference type="SUPFAM" id="SSF88713">
    <property type="entry name" value="Glycoside hydrolase/deacetylase"/>
    <property type="match status" value="1"/>
</dbReference>
<keyword evidence="1" id="KW-0378">Hydrolase</keyword>
<dbReference type="RefSeq" id="WP_106195200.1">
    <property type="nucleotide sequence ID" value="NZ_PVTO01000023.1"/>
</dbReference>
<proteinExistence type="inferred from homology"/>
<gene>
    <name evidence="1" type="primary">pxpA</name>
    <name evidence="2" type="ORF">CLV38_12331</name>
</gene>
<dbReference type="CDD" id="cd10787">
    <property type="entry name" value="LamB_YcsF_like"/>
    <property type="match status" value="1"/>
</dbReference>
<organism evidence="2 3">
    <name type="scientific">Alkalibacterium olivapovliticus</name>
    <dbReference type="NCBI Taxonomy" id="99907"/>
    <lineage>
        <taxon>Bacteria</taxon>
        <taxon>Bacillati</taxon>
        <taxon>Bacillota</taxon>
        <taxon>Bacilli</taxon>
        <taxon>Lactobacillales</taxon>
        <taxon>Carnobacteriaceae</taxon>
        <taxon>Alkalibacterium</taxon>
    </lineage>
</organism>
<dbReference type="NCBIfam" id="NF003816">
    <property type="entry name" value="PRK05406.1-5"/>
    <property type="match status" value="1"/>
</dbReference>
<dbReference type="PANTHER" id="PTHR30292:SF0">
    <property type="entry name" value="5-OXOPROLINASE SUBUNIT A"/>
    <property type="match status" value="1"/>
</dbReference>
<evidence type="ECO:0000256" key="1">
    <source>
        <dbReference type="HAMAP-Rule" id="MF_00691"/>
    </source>
</evidence>
<dbReference type="EMBL" id="PVTO01000023">
    <property type="protein sequence ID" value="PRY79349.1"/>
    <property type="molecule type" value="Genomic_DNA"/>
</dbReference>
<dbReference type="AlphaFoldDB" id="A0A2T0W2E0"/>
<evidence type="ECO:0000313" key="2">
    <source>
        <dbReference type="EMBL" id="PRY79349.1"/>
    </source>
</evidence>
<dbReference type="NCBIfam" id="NF003814">
    <property type="entry name" value="PRK05406.1-3"/>
    <property type="match status" value="1"/>
</dbReference>
<comment type="caution">
    <text evidence="2">The sequence shown here is derived from an EMBL/GenBank/DDBJ whole genome shotgun (WGS) entry which is preliminary data.</text>
</comment>
<evidence type="ECO:0000313" key="3">
    <source>
        <dbReference type="Proteomes" id="UP000238205"/>
    </source>
</evidence>
<sequence>MIKVDVNCDLGESFGPYVMGMDAKIMPYISSANIACGFHASDPMVMAETVKSAEQHGVALGAHPGLPDLIGFGRRDMVISPEEAKNDVKYQVGALAAFSKTGKLHHVKPHGALYNMAARDYHLALAICEAIKEVDPDLILYGLAGSELIRAARDINLPYAQEVFADRHYQDDGTLVPRSQPNALIEDEALAVERMVKLVEEGNIQTLSGKWIELQPDSICVHGDNPKAVQFTNRLYTTLNKRGITVSSAI</sequence>
<keyword evidence="1" id="KW-0067">ATP-binding</keyword>
<accession>A0A2T0W2E0</accession>
<dbReference type="Pfam" id="PF03746">
    <property type="entry name" value="LamB_YcsF"/>
    <property type="match status" value="1"/>
</dbReference>
<keyword evidence="1" id="KW-0547">Nucleotide-binding</keyword>
<comment type="catalytic activity">
    <reaction evidence="1">
        <text>5-oxo-L-proline + ATP + 2 H2O = L-glutamate + ADP + phosphate + H(+)</text>
        <dbReference type="Rhea" id="RHEA:10348"/>
        <dbReference type="ChEBI" id="CHEBI:15377"/>
        <dbReference type="ChEBI" id="CHEBI:15378"/>
        <dbReference type="ChEBI" id="CHEBI:29985"/>
        <dbReference type="ChEBI" id="CHEBI:30616"/>
        <dbReference type="ChEBI" id="CHEBI:43474"/>
        <dbReference type="ChEBI" id="CHEBI:58402"/>
        <dbReference type="ChEBI" id="CHEBI:456216"/>
        <dbReference type="EC" id="3.5.2.9"/>
    </reaction>
</comment>
<reference evidence="2 3" key="1">
    <citation type="submission" date="2018-03" db="EMBL/GenBank/DDBJ databases">
        <title>Genomic Encyclopedia of Archaeal and Bacterial Type Strains, Phase II (KMG-II): from individual species to whole genera.</title>
        <authorList>
            <person name="Goeker M."/>
        </authorList>
    </citation>
    <scope>NUCLEOTIDE SEQUENCE [LARGE SCALE GENOMIC DNA]</scope>
    <source>
        <strain evidence="2 3">DSM 13175</strain>
    </source>
</reference>
<comment type="function">
    <text evidence="1">Catalyzes the cleavage of 5-oxoproline to form L-glutamate coupled to the hydrolysis of ATP to ADP and inorganic phosphate.</text>
</comment>
<dbReference type="Gene3D" id="3.20.20.370">
    <property type="entry name" value="Glycoside hydrolase/deacetylase"/>
    <property type="match status" value="1"/>
</dbReference>
<protein>
    <recommendedName>
        <fullName evidence="1">5-oxoprolinase subunit A</fullName>
        <shortName evidence="1">5-OPase subunit A</shortName>
        <ecNumber evidence="1">3.5.2.9</ecNumber>
    </recommendedName>
    <alternativeName>
        <fullName evidence="1">5-oxoprolinase (ATP-hydrolyzing) subunit A</fullName>
    </alternativeName>
</protein>
<keyword evidence="3" id="KW-1185">Reference proteome</keyword>
<dbReference type="HAMAP" id="MF_00691">
    <property type="entry name" value="PxpA"/>
    <property type="match status" value="1"/>
</dbReference>
<comment type="similarity">
    <text evidence="1">Belongs to the LamB/PxpA family.</text>
</comment>
<dbReference type="GO" id="GO:0017168">
    <property type="term" value="F:5-oxoprolinase (ATP-hydrolyzing) activity"/>
    <property type="evidence" value="ECO:0007669"/>
    <property type="project" value="UniProtKB-UniRule"/>
</dbReference>
<dbReference type="InterPro" id="IPR011330">
    <property type="entry name" value="Glyco_hydro/deAcase_b/a-brl"/>
</dbReference>
<dbReference type="PANTHER" id="PTHR30292">
    <property type="entry name" value="UNCHARACTERIZED PROTEIN YBGL-RELATED"/>
    <property type="match status" value="1"/>
</dbReference>
<dbReference type="InterPro" id="IPR005501">
    <property type="entry name" value="LamB/YcsF/PxpA-like"/>
</dbReference>
<dbReference type="EC" id="3.5.2.9" evidence="1"/>
<dbReference type="GO" id="GO:0005975">
    <property type="term" value="P:carbohydrate metabolic process"/>
    <property type="evidence" value="ECO:0007669"/>
    <property type="project" value="InterPro"/>
</dbReference>
<dbReference type="Proteomes" id="UP000238205">
    <property type="component" value="Unassembled WGS sequence"/>
</dbReference>
<name>A0A2T0W2E0_9LACT</name>
<dbReference type="GO" id="GO:0005524">
    <property type="term" value="F:ATP binding"/>
    <property type="evidence" value="ECO:0007669"/>
    <property type="project" value="UniProtKB-UniRule"/>
</dbReference>